<feature type="compositionally biased region" description="Polar residues" evidence="1">
    <location>
        <begin position="1502"/>
        <end position="1512"/>
    </location>
</feature>
<proteinExistence type="predicted"/>
<dbReference type="VEuPathDB" id="PlasmoDB:PVW1_120017100"/>
<organism evidence="2 3">
    <name type="scientific">Plasmodium vivax</name>
    <name type="common">malaria parasite P. vivax</name>
    <dbReference type="NCBI Taxonomy" id="5855"/>
    <lineage>
        <taxon>Eukaryota</taxon>
        <taxon>Sar</taxon>
        <taxon>Alveolata</taxon>
        <taxon>Apicomplexa</taxon>
        <taxon>Aconoidasida</taxon>
        <taxon>Haemosporida</taxon>
        <taxon>Plasmodiidae</taxon>
        <taxon>Plasmodium</taxon>
        <taxon>Plasmodium (Plasmodium)</taxon>
    </lineage>
</organism>
<name>A0A565A084_PLAVI</name>
<accession>A0A565A084</accession>
<dbReference type="Proteomes" id="UP000220605">
    <property type="component" value="Chromosome 12"/>
</dbReference>
<evidence type="ECO:0000256" key="1">
    <source>
        <dbReference type="SAM" id="MobiDB-lite"/>
    </source>
</evidence>
<protein>
    <submittedName>
        <fullName evidence="2">Uncharacterized protein</fullName>
    </submittedName>
</protein>
<evidence type="ECO:0000313" key="2">
    <source>
        <dbReference type="EMBL" id="VUZ97300.1"/>
    </source>
</evidence>
<sequence>MNDFSEEYDFMQRIHKVDGHGKNDYGLKETIKKKDDEGHFGRDKLEKDFYLKSKYDKYSSTLSGFEKDDKFLYMKRLKNENEKDMKKRETTSNRSSINELAKVNEVVYYIHANKKNVYEYITNQTDLENTYYQIEEKPRNLSGSMVKENEEYVYLNDNAYYKFKIKKDEKEDGEGEEKGNGGGNQKIKYTLDANKSVIIENMIESDNMLIHLCNTFFSVKDWVKSVFMFLSKIFHFNILDYTYIKNYSLTNYFDRNVKDYMKYLKKHEDQRMINHDFLARRKYIAPYFVYNCVDCNYNTNDNGIIILSSILPFIHRFDYDYKLRQMRTKEEELDHILNGEKGRGGGSGAGGGASRAGAAGAGSRFLDSMRRVRSFFFGNLFEEGYSANSGGGAYGEGGATTGGNTSEYTEFLKKFENSINEEGELIQDILFSGKAQMIFINFKQIENNFNNVVGNVEMKSERVQVSNLILGYEKREHIKYTDILISNILKNIKKKYPDMVINDENPRQFIYEENENSEKYVREGEQTFPHDYYSPLGSKDDEATTSDSVDMHRKKEHYMLSDLKEYVYNAPSHLMKDRRNNCEYVTCVCFDNNSNNCNLINNFVLGYNTGKVEYIYGKIVYSNISHCDLLIDYYSKKNKKFSYELSKRIFLNGAVIKVAFAPNGFFCLVLTSKTLYICNFFYFSLYEITNVCFNSQFVNFLWINNNCYSVFTDNGNVYLYEKSLKNDGLNSFSLVKTFCVEQAIYFNSICEYHLYSNCIYLYTGEIEKRRRRKNGSHHLFKKKKKKKRNKHMSDYFYKYDCNFVIIDLNADVCRGGGSGGEGGMSAGGSEDALVGGVNLLKDNMSDVENNMKQIKILERLIENGNNLDEEDVNLESMLHINIKDFNNYISTIKDGSSQLYSGESGEEAHMMGRDNSKGEFSMKKLLINYIKDVKKHLYNLKDENIINVLLPRYYSAGDDYSHRNFLNIRFFTIEKSDNKHLIALDTETDYVYIYKIRKNVYLDDEALEMLKNNPYGMHSNPLHMFYANYLKRESALKEEWKIYNDYIYVNTKKMKKYIKYNLLYIIKNHKKMFFPLHVYVINTKFNETEYFLFIKWATIKNTFVYASYSSLNRVTKMKEYFRKDDERLLKVLENPKNIFLYNINDNSGDLPYLPRVNGFGLPHPLGPRGKFMGKEHLGEHISHVNGPIGMNNHLLHSKGRMHEYRDHMGNPVKGFNPYMGHNDDYLNKTPVKNVGRSFYTSPIDHLNGNMPYQFKGPPKYSDNDMYTDYYMNSAVKDPDYGNFPNYGGDYLNESSKKQNESDKKWSYLKKINIFNKKDDDLNDSSYANTRHTYNHHADAKHMQQRAGGHMFHFDNDEPILGDMKNPNFYSSPERFRYNRLHEPADSSKLMSDDHANVSDFYYTHNANRYHSNAMGGGSYDPYVVKNDVYNYRNVNMELNSNSATHNPYAHGDIHRGPNDGSHFASDVDNSKSASGKRGNSYNRDVNDVNPMYSDGDYRNRYKNFSSNDSYSGNMRKYM</sequence>
<feature type="region of interest" description="Disordered" evidence="1">
    <location>
        <begin position="1442"/>
        <end position="1518"/>
    </location>
</feature>
<gene>
    <name evidence="2" type="ORF">PVP01_1202400</name>
</gene>
<feature type="compositionally biased region" description="Polar residues" evidence="1">
    <location>
        <begin position="1470"/>
        <end position="1483"/>
    </location>
</feature>
<evidence type="ECO:0000313" key="3">
    <source>
        <dbReference type="Proteomes" id="UP000220605"/>
    </source>
</evidence>
<dbReference type="OrthoDB" id="376066at2759"/>
<reference evidence="3" key="1">
    <citation type="submission" date="2016-07" db="EMBL/GenBank/DDBJ databases">
        <authorList>
            <consortium name="Pathogen Informatics"/>
        </authorList>
    </citation>
    <scope>NUCLEOTIDE SEQUENCE [LARGE SCALE GENOMIC DNA]</scope>
</reference>
<dbReference type="VEuPathDB" id="PlasmoDB:PVX_083510"/>
<dbReference type="VEuPathDB" id="PlasmoDB:PVPAM_120007000"/>
<dbReference type="VEuPathDB" id="PlasmoDB:PVP01_1202400"/>
<dbReference type="EMBL" id="LT635623">
    <property type="protein sequence ID" value="VUZ97300.1"/>
    <property type="molecule type" value="Genomic_DNA"/>
</dbReference>